<dbReference type="PROSITE" id="PS00221">
    <property type="entry name" value="MIP"/>
    <property type="match status" value="1"/>
</dbReference>
<evidence type="ECO:0000256" key="1">
    <source>
        <dbReference type="ARBA" id="ARBA00004141"/>
    </source>
</evidence>
<evidence type="ECO:0000313" key="12">
    <source>
        <dbReference type="WBParaSite" id="ASIM_0001750401-mRNA-1"/>
    </source>
</evidence>
<name>A0A0M3K962_ANISI</name>
<feature type="transmembrane region" description="Helical" evidence="9">
    <location>
        <begin position="66"/>
        <end position="89"/>
    </location>
</feature>
<dbReference type="CDD" id="cd00333">
    <property type="entry name" value="MIP"/>
    <property type="match status" value="1"/>
</dbReference>
<dbReference type="Gene3D" id="1.20.1080.10">
    <property type="entry name" value="Glycerol uptake facilitator protein"/>
    <property type="match status" value="1"/>
</dbReference>
<organism evidence="12">
    <name type="scientific">Anisakis simplex</name>
    <name type="common">Herring worm</name>
    <dbReference type="NCBI Taxonomy" id="6269"/>
    <lineage>
        <taxon>Eukaryota</taxon>
        <taxon>Metazoa</taxon>
        <taxon>Ecdysozoa</taxon>
        <taxon>Nematoda</taxon>
        <taxon>Chromadorea</taxon>
        <taxon>Rhabditida</taxon>
        <taxon>Spirurina</taxon>
        <taxon>Ascaridomorpha</taxon>
        <taxon>Ascaridoidea</taxon>
        <taxon>Anisakidae</taxon>
        <taxon>Anisakis</taxon>
        <taxon>Anisakis simplex complex</taxon>
    </lineage>
</organism>
<comment type="function">
    <text evidence="7">Aquaglyceroporin that may modulate the water content and osmolytes during anhydrobiosis.</text>
</comment>
<dbReference type="InterPro" id="IPR023271">
    <property type="entry name" value="Aquaporin-like"/>
</dbReference>
<feature type="transmembrane region" description="Helical" evidence="9">
    <location>
        <begin position="20"/>
        <end position="40"/>
    </location>
</feature>
<dbReference type="PANTHER" id="PTHR43829">
    <property type="entry name" value="AQUAPORIN OR AQUAGLYCEROPORIN RELATED"/>
    <property type="match status" value="1"/>
</dbReference>
<evidence type="ECO:0000256" key="3">
    <source>
        <dbReference type="ARBA" id="ARBA00022448"/>
    </source>
</evidence>
<dbReference type="GO" id="GO:0015254">
    <property type="term" value="F:glycerol channel activity"/>
    <property type="evidence" value="ECO:0007669"/>
    <property type="project" value="TreeGrafter"/>
</dbReference>
<accession>A0A0M3K962</accession>
<comment type="subcellular location">
    <subcellularLocation>
        <location evidence="1">Membrane</location>
        <topology evidence="1">Multi-pass membrane protein</topology>
    </subcellularLocation>
</comment>
<keyword evidence="11" id="KW-1185">Reference proteome</keyword>
<evidence type="ECO:0000313" key="10">
    <source>
        <dbReference type="EMBL" id="VDK59020.1"/>
    </source>
</evidence>
<dbReference type="OrthoDB" id="3222at2759"/>
<evidence type="ECO:0000313" key="11">
    <source>
        <dbReference type="Proteomes" id="UP000267096"/>
    </source>
</evidence>
<dbReference type="AlphaFoldDB" id="A0A0M3K962"/>
<keyword evidence="6 9" id="KW-0472">Membrane</keyword>
<dbReference type="PRINTS" id="PR00783">
    <property type="entry name" value="MINTRINSICP"/>
</dbReference>
<evidence type="ECO:0000256" key="4">
    <source>
        <dbReference type="ARBA" id="ARBA00022692"/>
    </source>
</evidence>
<reference evidence="10 11" key="2">
    <citation type="submission" date="2018-11" db="EMBL/GenBank/DDBJ databases">
        <authorList>
            <consortium name="Pathogen Informatics"/>
        </authorList>
    </citation>
    <scope>NUCLEOTIDE SEQUENCE [LARGE SCALE GENOMIC DNA]</scope>
</reference>
<gene>
    <name evidence="10" type="ORF">ASIM_LOCUS16910</name>
</gene>
<dbReference type="NCBIfam" id="TIGR00861">
    <property type="entry name" value="MIP"/>
    <property type="match status" value="1"/>
</dbReference>
<keyword evidence="3 8" id="KW-0813">Transport</keyword>
<dbReference type="GO" id="GO:0015250">
    <property type="term" value="F:water channel activity"/>
    <property type="evidence" value="ECO:0007669"/>
    <property type="project" value="TreeGrafter"/>
</dbReference>
<dbReference type="InterPro" id="IPR022357">
    <property type="entry name" value="MIP_CS"/>
</dbReference>
<evidence type="ECO:0000256" key="2">
    <source>
        <dbReference type="ARBA" id="ARBA00006175"/>
    </source>
</evidence>
<comment type="similarity">
    <text evidence="2 8">Belongs to the MIP/aquaporin (TC 1.A.8) family.</text>
</comment>
<evidence type="ECO:0000256" key="9">
    <source>
        <dbReference type="SAM" id="Phobius"/>
    </source>
</evidence>
<keyword evidence="5 9" id="KW-1133">Transmembrane helix</keyword>
<keyword evidence="4 8" id="KW-0812">Transmembrane</keyword>
<proteinExistence type="inferred from homology"/>
<dbReference type="PANTHER" id="PTHR43829:SF27">
    <property type="entry name" value="AQUAPORIN-3"/>
    <property type="match status" value="1"/>
</dbReference>
<protein>
    <submittedName>
        <fullName evidence="12">Aquaporin-9</fullName>
    </submittedName>
</protein>
<feature type="transmembrane region" description="Helical" evidence="9">
    <location>
        <begin position="207"/>
        <end position="232"/>
    </location>
</feature>
<dbReference type="EMBL" id="UYRR01033548">
    <property type="protein sequence ID" value="VDK59020.1"/>
    <property type="molecule type" value="Genomic_DNA"/>
</dbReference>
<dbReference type="InterPro" id="IPR000425">
    <property type="entry name" value="MIP"/>
</dbReference>
<dbReference type="Proteomes" id="UP000267096">
    <property type="component" value="Unassembled WGS sequence"/>
</dbReference>
<feature type="transmembrane region" description="Helical" evidence="9">
    <location>
        <begin position="156"/>
        <end position="181"/>
    </location>
</feature>
<dbReference type="SUPFAM" id="SSF81338">
    <property type="entry name" value="Aquaporin-like"/>
    <property type="match status" value="1"/>
</dbReference>
<evidence type="ECO:0000256" key="7">
    <source>
        <dbReference type="ARBA" id="ARBA00045280"/>
    </source>
</evidence>
<dbReference type="InterPro" id="IPR050363">
    <property type="entry name" value="MIP/Aquaporin"/>
</dbReference>
<reference evidence="12" key="1">
    <citation type="submission" date="2017-02" db="UniProtKB">
        <authorList>
            <consortium name="WormBaseParasite"/>
        </authorList>
    </citation>
    <scope>IDENTIFICATION</scope>
</reference>
<evidence type="ECO:0000256" key="5">
    <source>
        <dbReference type="ARBA" id="ARBA00022989"/>
    </source>
</evidence>
<dbReference type="WBParaSite" id="ASIM_0001750401-mRNA-1">
    <property type="protein sequence ID" value="ASIM_0001750401-mRNA-1"/>
    <property type="gene ID" value="ASIM_0001750401"/>
</dbReference>
<evidence type="ECO:0000256" key="8">
    <source>
        <dbReference type="RuleBase" id="RU000477"/>
    </source>
</evidence>
<dbReference type="Pfam" id="PF00230">
    <property type="entry name" value="MIP"/>
    <property type="match status" value="1"/>
</dbReference>
<dbReference type="GO" id="GO:0016323">
    <property type="term" value="C:basolateral plasma membrane"/>
    <property type="evidence" value="ECO:0007669"/>
    <property type="project" value="TreeGrafter"/>
</dbReference>
<evidence type="ECO:0000256" key="6">
    <source>
        <dbReference type="ARBA" id="ARBA00023136"/>
    </source>
</evidence>
<sequence>MFGGLCSNAQYILSKQQQSSWISLTVGWAFAVTFAVYGGFNISGSHLNPAVSVFMFTMGHLSTRRLCVYIVAQTVGAFFGAALTFIVYYDALNEYDGGIRSVTGPLQTASIFATYPQPYLSVLGGFLDQVIGTTFLCVCVCILFEKKNEVPRFLQPLFVGFIVTLLTVTLSHNCGCAINPARDLGPRLFTLLAGWGLETFSFRNYTWFWIPIVGPTLGAVIGAWMYTLFLGIQIVDETEEIRSETIRSAIQAALAKDTKWKDTELAT</sequence>
<feature type="transmembrane region" description="Helical" evidence="9">
    <location>
        <begin position="119"/>
        <end position="144"/>
    </location>
</feature>